<dbReference type="RefSeq" id="WP_112257433.1">
    <property type="nucleotide sequence ID" value="NZ_QMIG01000003.1"/>
</dbReference>
<feature type="transmembrane region" description="Helical" evidence="1">
    <location>
        <begin position="108"/>
        <end position="126"/>
    </location>
</feature>
<reference evidence="2 3" key="1">
    <citation type="submission" date="2018-06" db="EMBL/GenBank/DDBJ databases">
        <title>Phytoactinopolyspora halophila sp. nov., a novel halophilic actinomycete isolated from a saline soil in China.</title>
        <authorList>
            <person name="Tang S.-K."/>
        </authorList>
    </citation>
    <scope>NUCLEOTIDE SEQUENCE [LARGE SCALE GENOMIC DNA]</scope>
    <source>
        <strain evidence="2 3">YIM 96934</strain>
    </source>
</reference>
<proteinExistence type="predicted"/>
<feature type="transmembrane region" description="Helical" evidence="1">
    <location>
        <begin position="28"/>
        <end position="54"/>
    </location>
</feature>
<evidence type="ECO:0000313" key="2">
    <source>
        <dbReference type="EMBL" id="RAW17615.1"/>
    </source>
</evidence>
<evidence type="ECO:0000256" key="1">
    <source>
        <dbReference type="SAM" id="Phobius"/>
    </source>
</evidence>
<evidence type="ECO:0008006" key="4">
    <source>
        <dbReference type="Google" id="ProtNLM"/>
    </source>
</evidence>
<dbReference type="InterPro" id="IPR009339">
    <property type="entry name" value="DUF998"/>
</dbReference>
<gene>
    <name evidence="2" type="ORF">DPM12_06435</name>
</gene>
<feature type="transmembrane region" description="Helical" evidence="1">
    <location>
        <begin position="213"/>
        <end position="234"/>
    </location>
</feature>
<protein>
    <recommendedName>
        <fullName evidence="4">DUF998 domain-containing protein</fullName>
    </recommendedName>
</protein>
<keyword evidence="1" id="KW-1133">Transmembrane helix</keyword>
<feature type="transmembrane region" description="Helical" evidence="1">
    <location>
        <begin position="74"/>
        <end position="101"/>
    </location>
</feature>
<organism evidence="2 3">
    <name type="scientific">Phytoactinopolyspora halophila</name>
    <dbReference type="NCBI Taxonomy" id="1981511"/>
    <lineage>
        <taxon>Bacteria</taxon>
        <taxon>Bacillati</taxon>
        <taxon>Actinomycetota</taxon>
        <taxon>Actinomycetes</taxon>
        <taxon>Jiangellales</taxon>
        <taxon>Jiangellaceae</taxon>
        <taxon>Phytoactinopolyspora</taxon>
    </lineage>
</organism>
<feature type="transmembrane region" description="Helical" evidence="1">
    <location>
        <begin position="188"/>
        <end position="207"/>
    </location>
</feature>
<feature type="transmembrane region" description="Helical" evidence="1">
    <location>
        <begin position="155"/>
        <end position="176"/>
    </location>
</feature>
<dbReference type="OrthoDB" id="5118673at2"/>
<dbReference type="EMBL" id="QMIG01000003">
    <property type="protein sequence ID" value="RAW17615.1"/>
    <property type="molecule type" value="Genomic_DNA"/>
</dbReference>
<dbReference type="Proteomes" id="UP000250462">
    <property type="component" value="Unassembled WGS sequence"/>
</dbReference>
<keyword evidence="3" id="KW-1185">Reference proteome</keyword>
<evidence type="ECO:0000313" key="3">
    <source>
        <dbReference type="Proteomes" id="UP000250462"/>
    </source>
</evidence>
<comment type="caution">
    <text evidence="2">The sequence shown here is derived from an EMBL/GenBank/DDBJ whole genome shotgun (WGS) entry which is preliminary data.</text>
</comment>
<keyword evidence="1" id="KW-0812">Transmembrane</keyword>
<name>A0A329QZ63_9ACTN</name>
<dbReference type="AlphaFoldDB" id="A0A329QZ63"/>
<dbReference type="Pfam" id="PF06197">
    <property type="entry name" value="DUF998"/>
    <property type="match status" value="1"/>
</dbReference>
<keyword evidence="1" id="KW-0472">Membrane</keyword>
<sequence length="263" mass="28203">MPQTGDAGERSERESMAMLLADPSRRRVLSTWLVVSSVGGALVFTLGWLIAGAVQERYDPRSDYISSLAAVDAAHPWIVILALVMFGIGVLSLGAGLLYVLPDSLGRAGSLGVMLSGLGVIVIGSVRHDCGLQFPVCSAKVSTGDVSLYHEVHDVASVATFLIAGGSQLLISWSVGRYDAWRRMQLPSVSSGIVTLVLFTLMSTEVLPHWLGAIQRAIAVVACIWVSTLGVHLYRSAFTMPPVRRLNNRADRHSEASITGSFR</sequence>
<accession>A0A329QZ63</accession>